<evidence type="ECO:0000259" key="13">
    <source>
        <dbReference type="PROSITE" id="PS50213"/>
    </source>
</evidence>
<keyword evidence="15" id="KW-1185">Reference proteome</keyword>
<feature type="domain" description="FAS1" evidence="13">
    <location>
        <begin position="33"/>
        <end position="212"/>
    </location>
</feature>
<feature type="repeat" description="Solcar" evidence="9">
    <location>
        <begin position="1102"/>
        <end position="1187"/>
    </location>
</feature>
<feature type="repeat" description="Solcar" evidence="9">
    <location>
        <begin position="906"/>
        <end position="991"/>
    </location>
</feature>
<protein>
    <recommendedName>
        <fullName evidence="13">FAS1 domain-containing protein</fullName>
    </recommendedName>
</protein>
<dbReference type="GO" id="GO:1902603">
    <property type="term" value="P:carnitine transmembrane transport"/>
    <property type="evidence" value="ECO:0007669"/>
    <property type="project" value="TreeGrafter"/>
</dbReference>
<dbReference type="GO" id="GO:0015227">
    <property type="term" value="F:O-acyl-L-carnitine transmembrane transporter activity"/>
    <property type="evidence" value="ECO:0007669"/>
    <property type="project" value="TreeGrafter"/>
</dbReference>
<dbReference type="SMART" id="SM00554">
    <property type="entry name" value="FAS1"/>
    <property type="match status" value="5"/>
</dbReference>
<dbReference type="InterPro" id="IPR018108">
    <property type="entry name" value="MCP_transmembrane"/>
</dbReference>
<evidence type="ECO:0000256" key="2">
    <source>
        <dbReference type="ARBA" id="ARBA00006375"/>
    </source>
</evidence>
<evidence type="ECO:0000256" key="1">
    <source>
        <dbReference type="ARBA" id="ARBA00004225"/>
    </source>
</evidence>
<dbReference type="Gene3D" id="2.30.180.10">
    <property type="entry name" value="FAS1 domain"/>
    <property type="match status" value="5"/>
</dbReference>
<feature type="transmembrane region" description="Helical" evidence="11">
    <location>
        <begin position="850"/>
        <end position="871"/>
    </location>
</feature>
<comment type="similarity">
    <text evidence="2">Belongs to the mitochondrial carrier (TC 2.A.29) family.</text>
</comment>
<evidence type="ECO:0000256" key="4">
    <source>
        <dbReference type="ARBA" id="ARBA00022692"/>
    </source>
</evidence>
<evidence type="ECO:0000256" key="3">
    <source>
        <dbReference type="ARBA" id="ARBA00022448"/>
    </source>
</evidence>
<feature type="domain" description="FAS1" evidence="13">
    <location>
        <begin position="215"/>
        <end position="352"/>
    </location>
</feature>
<keyword evidence="7" id="KW-0496">Mitochondrion</keyword>
<dbReference type="PANTHER" id="PTHR45624:SF4">
    <property type="entry name" value="CONGESTED-LIKE TRACHEA PROTEIN-RELATED"/>
    <property type="match status" value="1"/>
</dbReference>
<dbReference type="SUPFAM" id="SSF103506">
    <property type="entry name" value="Mitochondrial carrier"/>
    <property type="match status" value="1"/>
</dbReference>
<dbReference type="PROSITE" id="PS50920">
    <property type="entry name" value="SOLCAR"/>
    <property type="match status" value="3"/>
</dbReference>
<accession>A0A0C3PUN9</accession>
<evidence type="ECO:0000256" key="8">
    <source>
        <dbReference type="ARBA" id="ARBA00023136"/>
    </source>
</evidence>
<dbReference type="InterPro" id="IPR000782">
    <property type="entry name" value="FAS1_domain"/>
</dbReference>
<evidence type="ECO:0000256" key="12">
    <source>
        <dbReference type="SAM" id="SignalP"/>
    </source>
</evidence>
<keyword evidence="3" id="KW-0813">Transport</keyword>
<organism evidence="14 15">
    <name type="scientific">Phlebiopsis gigantea (strain 11061_1 CR5-6)</name>
    <name type="common">White-rot fungus</name>
    <name type="synonym">Peniophora gigantea</name>
    <dbReference type="NCBI Taxonomy" id="745531"/>
    <lineage>
        <taxon>Eukaryota</taxon>
        <taxon>Fungi</taxon>
        <taxon>Dikarya</taxon>
        <taxon>Basidiomycota</taxon>
        <taxon>Agaricomycotina</taxon>
        <taxon>Agaricomycetes</taxon>
        <taxon>Polyporales</taxon>
        <taxon>Phanerochaetaceae</taxon>
        <taxon>Phlebiopsis</taxon>
    </lineage>
</organism>
<feature type="domain" description="FAS1" evidence="13">
    <location>
        <begin position="358"/>
        <end position="503"/>
    </location>
</feature>
<keyword evidence="6 11" id="KW-1133">Transmembrane helix</keyword>
<sequence length="1192" mass="128768">MRLWGLPLTLLAVLPATVNSAQVVFGTNTTAVSHNIIDALGDDPDYTSLLSLLQRAKLIPTLNQLNATTLFAPTNDAIKRHAQTNLLWRAALEDEASTARDNVQEKLRQELYYHMLNLTLPSLPEKQDPDVLQTMHYPRKPVEPPSRDPPPSPPWMPVPGGTLGGEPQRLRISSRDSTPWVGVDAFGEGGVRASKKPVEASNGLLVGIGEVLTVPPDIATVLLTHPSLSYLRNILNADLITFLNSTSELTLFLPVNKAWGALPQWERLYLESKYATDDLTKIFNMHTVKSKRKKVHFAETFKDSPELESIDGQKLKIKYSEDDKKTKVSDADLVEPDIYASNGVVHTVSSLLTPLEALKMTPEKYLLGLNCSSFVSLIHSVNLTSLINDTDSHWTILAPRDDVIGMFEDDDLPPRGTEKLRKTLQYHFLPGNKTLKKLKTGMLLETALEEPGLAGSRQVLSVDVGEEDEESKKSKSISFGGASVLGEPVQINNTLIYFVSRPLTLPADPLATALPLLDFSIFLSAIFSTSLAEQLKTAPRSTFLIPHNDAFKRLGMLVTAHLLSSSSKVDLENVIQHHIISGVEYSETLVDGSQRTYGTLEGSDLHVERKKDKSNTTVVLRASGGWTDMHSVLYPQDTLTQTGVIHQVSDIMIPRSVNLTIGKLMRAAKGSTMISLVTKAGFEWILNGTAPPEGSVWAGKGLNSAGWTLLCPTDDAFKGLNLTELYESQELMGAIVAQHIIPVQQPSHSPPDNSLFDAFSENRPIVMDDSASYTTLRSAESDSLYAGLVFRVLEDQGTVVGIRGARGSDGRNDWAHVTAWGRATTGGGFGGVVQIDRLLMPYSPQWWVEYAGPIAVTVGGVLFICAFFYGVRAVWKRDTTEATYEPSEIDATQAVEQTKSATSSTADSIKSFISGGVGGVAAVLVGHPFDLTKTRLQTAPPGTYKSAVDVVKQALARDGATGLYRGVVPPLLGVTPIFAVSFWAYDTAKTLIYAVTPNRTSKELSVAEYATAGFLSAIPCTLVTAPVERAKVLLQVQGQSGSGTQYKGVFDVVRHLYAEGGLRSVFRGSVATVARDGPGSAAYFAAYEVTKGLLSTPGSNDLNLGAVIVAGGTAGVAMWSIAIPPDVLKSRIQSAPSGTYSGFLDCARKTIAADGVRALWKGLGPAMARAFPANAATFLGVEASKKLMDQYF</sequence>
<dbReference type="AlphaFoldDB" id="A0A0C3PUN9"/>
<dbReference type="InterPro" id="IPR050567">
    <property type="entry name" value="Mitochondrial_Carrier"/>
</dbReference>
<dbReference type="Proteomes" id="UP000053257">
    <property type="component" value="Unassembled WGS sequence"/>
</dbReference>
<evidence type="ECO:0000313" key="15">
    <source>
        <dbReference type="Proteomes" id="UP000053257"/>
    </source>
</evidence>
<evidence type="ECO:0000256" key="9">
    <source>
        <dbReference type="PROSITE-ProRule" id="PRU00282"/>
    </source>
</evidence>
<dbReference type="PROSITE" id="PS50213">
    <property type="entry name" value="FAS1"/>
    <property type="match status" value="4"/>
</dbReference>
<comment type="subcellular location">
    <subcellularLocation>
        <location evidence="1">Mitochondrion membrane</location>
        <topology evidence="1">Multi-pass membrane protein</topology>
    </subcellularLocation>
</comment>
<keyword evidence="8 9" id="KW-0472">Membrane</keyword>
<evidence type="ECO:0000313" key="14">
    <source>
        <dbReference type="EMBL" id="KIP11413.1"/>
    </source>
</evidence>
<dbReference type="SUPFAM" id="SSF82153">
    <property type="entry name" value="FAS1 domain"/>
    <property type="match status" value="5"/>
</dbReference>
<name>A0A0C3PUN9_PHLG1</name>
<dbReference type="EMBL" id="KN840446">
    <property type="protein sequence ID" value="KIP11413.1"/>
    <property type="molecule type" value="Genomic_DNA"/>
</dbReference>
<dbReference type="HOGENOM" id="CLU_003373_1_0_1"/>
<dbReference type="Gene3D" id="1.50.40.10">
    <property type="entry name" value="Mitochondrial carrier domain"/>
    <property type="match status" value="2"/>
</dbReference>
<keyword evidence="4 9" id="KW-0812">Transmembrane</keyword>
<feature type="signal peptide" evidence="12">
    <location>
        <begin position="1"/>
        <end position="20"/>
    </location>
</feature>
<dbReference type="STRING" id="745531.A0A0C3PUN9"/>
<dbReference type="GO" id="GO:0006839">
    <property type="term" value="P:mitochondrial transport"/>
    <property type="evidence" value="ECO:0007669"/>
    <property type="project" value="TreeGrafter"/>
</dbReference>
<dbReference type="OrthoDB" id="14252at2759"/>
<gene>
    <name evidence="14" type="ORF">PHLGIDRAFT_124820</name>
</gene>
<evidence type="ECO:0000256" key="6">
    <source>
        <dbReference type="ARBA" id="ARBA00022989"/>
    </source>
</evidence>
<feature type="chain" id="PRO_5002177056" description="FAS1 domain-containing protein" evidence="12">
    <location>
        <begin position="21"/>
        <end position="1192"/>
    </location>
</feature>
<keyword evidence="12" id="KW-0732">Signal</keyword>
<dbReference type="InterPro" id="IPR023395">
    <property type="entry name" value="MCP_dom_sf"/>
</dbReference>
<dbReference type="Pfam" id="PF00153">
    <property type="entry name" value="Mito_carr"/>
    <property type="match status" value="3"/>
</dbReference>
<dbReference type="GO" id="GO:0031966">
    <property type="term" value="C:mitochondrial membrane"/>
    <property type="evidence" value="ECO:0007669"/>
    <property type="project" value="UniProtKB-SubCell"/>
</dbReference>
<reference evidence="14 15" key="1">
    <citation type="journal article" date="2014" name="PLoS Genet.">
        <title>Analysis of the Phlebiopsis gigantea genome, transcriptome and secretome provides insight into its pioneer colonization strategies of wood.</title>
        <authorList>
            <person name="Hori C."/>
            <person name="Ishida T."/>
            <person name="Igarashi K."/>
            <person name="Samejima M."/>
            <person name="Suzuki H."/>
            <person name="Master E."/>
            <person name="Ferreira P."/>
            <person name="Ruiz-Duenas F.J."/>
            <person name="Held B."/>
            <person name="Canessa P."/>
            <person name="Larrondo L.F."/>
            <person name="Schmoll M."/>
            <person name="Druzhinina I.S."/>
            <person name="Kubicek C.P."/>
            <person name="Gaskell J.A."/>
            <person name="Kersten P."/>
            <person name="St John F."/>
            <person name="Glasner J."/>
            <person name="Sabat G."/>
            <person name="Splinter BonDurant S."/>
            <person name="Syed K."/>
            <person name="Yadav J."/>
            <person name="Mgbeahuruike A.C."/>
            <person name="Kovalchuk A."/>
            <person name="Asiegbu F.O."/>
            <person name="Lackner G."/>
            <person name="Hoffmeister D."/>
            <person name="Rencoret J."/>
            <person name="Gutierrez A."/>
            <person name="Sun H."/>
            <person name="Lindquist E."/>
            <person name="Barry K."/>
            <person name="Riley R."/>
            <person name="Grigoriev I.V."/>
            <person name="Henrissat B."/>
            <person name="Kues U."/>
            <person name="Berka R.M."/>
            <person name="Martinez A.T."/>
            <person name="Covert S.F."/>
            <person name="Blanchette R.A."/>
            <person name="Cullen D."/>
        </authorList>
    </citation>
    <scope>NUCLEOTIDE SEQUENCE [LARGE SCALE GENOMIC DNA]</scope>
    <source>
        <strain evidence="14 15">11061_1 CR5-6</strain>
    </source>
</reference>
<dbReference type="PANTHER" id="PTHR45624">
    <property type="entry name" value="MITOCHONDRIAL BASIC AMINO ACIDS TRANSPORTER-RELATED"/>
    <property type="match status" value="1"/>
</dbReference>
<dbReference type="Pfam" id="PF02469">
    <property type="entry name" value="Fasciclin"/>
    <property type="match status" value="5"/>
</dbReference>
<keyword evidence="5" id="KW-0677">Repeat</keyword>
<evidence type="ECO:0000256" key="11">
    <source>
        <dbReference type="SAM" id="Phobius"/>
    </source>
</evidence>
<evidence type="ECO:0000256" key="7">
    <source>
        <dbReference type="ARBA" id="ARBA00023128"/>
    </source>
</evidence>
<feature type="domain" description="FAS1" evidence="13">
    <location>
        <begin position="506"/>
        <end position="652"/>
    </location>
</feature>
<feature type="region of interest" description="Disordered" evidence="10">
    <location>
        <begin position="136"/>
        <end position="169"/>
    </location>
</feature>
<feature type="repeat" description="Solcar" evidence="9">
    <location>
        <begin position="1004"/>
        <end position="1093"/>
    </location>
</feature>
<dbReference type="InterPro" id="IPR036378">
    <property type="entry name" value="FAS1_dom_sf"/>
</dbReference>
<feature type="compositionally biased region" description="Pro residues" evidence="10">
    <location>
        <begin position="147"/>
        <end position="157"/>
    </location>
</feature>
<evidence type="ECO:0000256" key="10">
    <source>
        <dbReference type="SAM" id="MobiDB-lite"/>
    </source>
</evidence>
<evidence type="ECO:0000256" key="5">
    <source>
        <dbReference type="ARBA" id="ARBA00022737"/>
    </source>
</evidence>
<proteinExistence type="inferred from homology"/>